<evidence type="ECO:0000313" key="1">
    <source>
        <dbReference type="EMBL" id="ALO25411.1"/>
    </source>
</evidence>
<evidence type="ECO:0000313" key="2">
    <source>
        <dbReference type="Proteomes" id="UP000058857"/>
    </source>
</evidence>
<accession>A0A0S2IQ44</accession>
<dbReference type="AlphaFoldDB" id="A0A0S2IQ44"/>
<proteinExistence type="predicted"/>
<protein>
    <submittedName>
        <fullName evidence="1">Uncharacterized protein</fullName>
    </submittedName>
</protein>
<sequence length="52" mass="6046">MIMGFLLETDHDSGIRARAPCEFGFGLIDFFILEGNEREIAPESFFFLLYLR</sequence>
<name>A0A0S2IQ44_LEPBO</name>
<gene>
    <name evidence="1" type="ORF">LBBP_01104</name>
</gene>
<reference evidence="1 2" key="1">
    <citation type="journal article" date="2015" name="PLoS Negl. Trop. Dis.">
        <title>Distribution of Plasmids in Distinct Leptospira Pathogenic Species.</title>
        <authorList>
            <person name="Wang Y."/>
            <person name="Zhuang X."/>
            <person name="Zhong Y."/>
            <person name="Zhang C."/>
            <person name="Zhang Y."/>
            <person name="Zeng L."/>
            <person name="Zhu Y."/>
            <person name="He P."/>
            <person name="Dong K."/>
            <person name="Pal U."/>
            <person name="Guo X."/>
            <person name="Qin J."/>
        </authorList>
    </citation>
    <scope>NUCLEOTIDE SEQUENCE [LARGE SCALE GENOMIC DNA]</scope>
    <source>
        <strain evidence="1 2">56604</strain>
    </source>
</reference>
<dbReference type="Proteomes" id="UP000058857">
    <property type="component" value="Chromosome 1"/>
</dbReference>
<dbReference type="EMBL" id="CP012029">
    <property type="protein sequence ID" value="ALO25411.1"/>
    <property type="molecule type" value="Genomic_DNA"/>
</dbReference>
<organism evidence="1">
    <name type="scientific">Leptospira borgpetersenii serovar Ballum</name>
    <dbReference type="NCBI Taxonomy" id="280505"/>
    <lineage>
        <taxon>Bacteria</taxon>
        <taxon>Pseudomonadati</taxon>
        <taxon>Spirochaetota</taxon>
        <taxon>Spirochaetia</taxon>
        <taxon>Leptospirales</taxon>
        <taxon>Leptospiraceae</taxon>
        <taxon>Leptospira</taxon>
    </lineage>
</organism>